<accession>A0A974CVC9</accession>
<protein>
    <recommendedName>
        <fullName evidence="4">Thrombospondin-like N-terminal domain-containing protein</fullName>
    </recommendedName>
</protein>
<keyword evidence="2" id="KW-0677">Repeat</keyword>
<dbReference type="AlphaFoldDB" id="A0A974CVC9"/>
<organism evidence="5 6">
    <name type="scientific">Xenopus laevis</name>
    <name type="common">African clawed frog</name>
    <dbReference type="NCBI Taxonomy" id="8355"/>
    <lineage>
        <taxon>Eukaryota</taxon>
        <taxon>Metazoa</taxon>
        <taxon>Chordata</taxon>
        <taxon>Craniata</taxon>
        <taxon>Vertebrata</taxon>
        <taxon>Euteleostomi</taxon>
        <taxon>Amphibia</taxon>
        <taxon>Batrachia</taxon>
        <taxon>Anura</taxon>
        <taxon>Pipoidea</taxon>
        <taxon>Pipidae</taxon>
        <taxon>Xenopodinae</taxon>
        <taxon>Xenopus</taxon>
        <taxon>Xenopus</taxon>
    </lineage>
</organism>
<evidence type="ECO:0000313" key="6">
    <source>
        <dbReference type="Proteomes" id="UP000694892"/>
    </source>
</evidence>
<sequence>MDYIILWMLYFGMKILFPVTSSMALSNRTVCPILRTDGVDSKQIYKQVVDMSGYDLAERFSLRQISCGSEHTCFKLGSTPLIKDTMQLFPNGLPDEYSFVATFRVRRTTKKERWFLWQTMSRFGNPQDSILIDGNKKVVEFTTKHNGVITLQYTFKSRELHLLFDRQWHKLGLSIESKIISLYIDCKLIERRQTDRKDGIDMQGSSVITTRASDGKPADIELQRITIYCSPKRAAQQNCCEISDGMCPSQESLQTTASAIVAQKINSLQSKEVIAKDKCPCLPHKGEKGSKGEIGIPGQIGDKGEEGTSGLAGLQVSVTQLENEVKMEAKERKEKWVKKEIKENLDPLAYLGKMAWMANQAFTVQLAPREKRY</sequence>
<dbReference type="InterPro" id="IPR013320">
    <property type="entry name" value="ConA-like_dom_sf"/>
</dbReference>
<evidence type="ECO:0000313" key="5">
    <source>
        <dbReference type="EMBL" id="OCT80574.1"/>
    </source>
</evidence>
<dbReference type="OMA" id="CCELQEC"/>
<dbReference type="Proteomes" id="UP000694892">
    <property type="component" value="Chromosome 5L"/>
</dbReference>
<dbReference type="SUPFAM" id="SSF49899">
    <property type="entry name" value="Concanavalin A-like lectins/glucanases"/>
    <property type="match status" value="1"/>
</dbReference>
<dbReference type="SMART" id="SM00210">
    <property type="entry name" value="TSPN"/>
    <property type="match status" value="1"/>
</dbReference>
<proteinExistence type="predicted"/>
<dbReference type="InterPro" id="IPR048287">
    <property type="entry name" value="TSPN-like_N"/>
</dbReference>
<dbReference type="Gene3D" id="2.60.120.200">
    <property type="match status" value="1"/>
</dbReference>
<evidence type="ECO:0000259" key="4">
    <source>
        <dbReference type="SMART" id="SM00210"/>
    </source>
</evidence>
<feature type="chain" id="PRO_5037446338" description="Thrombospondin-like N-terminal domain-containing protein" evidence="3">
    <location>
        <begin position="25"/>
        <end position="373"/>
    </location>
</feature>
<name>A0A974CVC9_XENLA</name>
<evidence type="ECO:0000256" key="2">
    <source>
        <dbReference type="ARBA" id="ARBA00022737"/>
    </source>
</evidence>
<gene>
    <name evidence="5" type="ORF">XELAEV_18027386mg</name>
</gene>
<reference evidence="6" key="1">
    <citation type="journal article" date="2016" name="Nature">
        <title>Genome evolution in the allotetraploid frog Xenopus laevis.</title>
        <authorList>
            <person name="Session A.M."/>
            <person name="Uno Y."/>
            <person name="Kwon T."/>
            <person name="Chapman J.A."/>
            <person name="Toyoda A."/>
            <person name="Takahashi S."/>
            <person name="Fukui A."/>
            <person name="Hikosaka A."/>
            <person name="Suzuki A."/>
            <person name="Kondo M."/>
            <person name="van Heeringen S.J."/>
            <person name="Quigley I."/>
            <person name="Heinz S."/>
            <person name="Ogino H."/>
            <person name="Ochi H."/>
            <person name="Hellsten U."/>
            <person name="Lyons J.B."/>
            <person name="Simakov O."/>
            <person name="Putnam N."/>
            <person name="Stites J."/>
            <person name="Kuroki Y."/>
            <person name="Tanaka T."/>
            <person name="Michiue T."/>
            <person name="Watanabe M."/>
            <person name="Bogdanovic O."/>
            <person name="Lister R."/>
            <person name="Georgiou G."/>
            <person name="Paranjpe S.S."/>
            <person name="van Kruijsbergen I."/>
            <person name="Shu S."/>
            <person name="Carlson J."/>
            <person name="Kinoshita T."/>
            <person name="Ohta Y."/>
            <person name="Mawaribuchi S."/>
            <person name="Jenkins J."/>
            <person name="Grimwood J."/>
            <person name="Schmutz J."/>
            <person name="Mitros T."/>
            <person name="Mozaffari S.V."/>
            <person name="Suzuki Y."/>
            <person name="Haramoto Y."/>
            <person name="Yamamoto T.S."/>
            <person name="Takagi C."/>
            <person name="Heald R."/>
            <person name="Miller K."/>
            <person name="Haudenschild C."/>
            <person name="Kitzman J."/>
            <person name="Nakayama T."/>
            <person name="Izutsu Y."/>
            <person name="Robert J."/>
            <person name="Fortriede J."/>
            <person name="Burns K."/>
            <person name="Lotay V."/>
            <person name="Karimi K."/>
            <person name="Yasuoka Y."/>
            <person name="Dichmann D.S."/>
            <person name="Flajnik M.F."/>
            <person name="Houston D.W."/>
            <person name="Shendure J."/>
            <person name="DuPasquier L."/>
            <person name="Vize P.D."/>
            <person name="Zorn A.M."/>
            <person name="Ito M."/>
            <person name="Marcotte E.M."/>
            <person name="Wallingford J.B."/>
            <person name="Ito Y."/>
            <person name="Asashima M."/>
            <person name="Ueno N."/>
            <person name="Matsuda Y."/>
            <person name="Veenstra G.J."/>
            <person name="Fujiyama A."/>
            <person name="Harland R.M."/>
            <person name="Taira M."/>
            <person name="Rokhsar D.S."/>
        </authorList>
    </citation>
    <scope>NUCLEOTIDE SEQUENCE [LARGE SCALE GENOMIC DNA]</scope>
    <source>
        <strain evidence="6">J</strain>
    </source>
</reference>
<evidence type="ECO:0000256" key="1">
    <source>
        <dbReference type="ARBA" id="ARBA00022729"/>
    </source>
</evidence>
<dbReference type="EMBL" id="CM004474">
    <property type="protein sequence ID" value="OCT80574.1"/>
    <property type="molecule type" value="Genomic_DNA"/>
</dbReference>
<keyword evidence="1 3" id="KW-0732">Signal</keyword>
<feature type="signal peptide" evidence="3">
    <location>
        <begin position="1"/>
        <end position="24"/>
    </location>
</feature>
<evidence type="ECO:0000256" key="3">
    <source>
        <dbReference type="SAM" id="SignalP"/>
    </source>
</evidence>
<feature type="domain" description="Thrombospondin-like N-terminal" evidence="4">
    <location>
        <begin position="47"/>
        <end position="231"/>
    </location>
</feature>